<evidence type="ECO:0000256" key="1">
    <source>
        <dbReference type="ARBA" id="ARBA00004141"/>
    </source>
</evidence>
<comment type="subcellular location">
    <subcellularLocation>
        <location evidence="1">Membrane</location>
        <topology evidence="1">Multi-pass membrane protein</topology>
    </subcellularLocation>
</comment>
<keyword evidence="5" id="KW-0812">Transmembrane</keyword>
<keyword evidence="5" id="KW-1133">Transmembrane helix</keyword>
<dbReference type="InterPro" id="IPR003439">
    <property type="entry name" value="ABC_transporter-like_ATP-bd"/>
</dbReference>
<dbReference type="PANTHER" id="PTHR24223:SF456">
    <property type="entry name" value="MULTIDRUG RESISTANCE-ASSOCIATED PROTEIN LETHAL(2)03659"/>
    <property type="match status" value="1"/>
</dbReference>
<keyword evidence="3" id="KW-0547">Nucleotide-binding</keyword>
<dbReference type="InterPro" id="IPR027417">
    <property type="entry name" value="P-loop_NTPase"/>
</dbReference>
<name>A0ABM0MIL0_SACKO</name>
<evidence type="ECO:0000256" key="4">
    <source>
        <dbReference type="ARBA" id="ARBA00022840"/>
    </source>
</evidence>
<dbReference type="InterPro" id="IPR050173">
    <property type="entry name" value="ABC_transporter_C-like"/>
</dbReference>
<evidence type="ECO:0000256" key="2">
    <source>
        <dbReference type="ARBA" id="ARBA00009726"/>
    </source>
</evidence>
<gene>
    <name evidence="8" type="primary">LOC102804342</name>
</gene>
<evidence type="ECO:0000256" key="5">
    <source>
        <dbReference type="SAM" id="Phobius"/>
    </source>
</evidence>
<dbReference type="Proteomes" id="UP000694865">
    <property type="component" value="Unplaced"/>
</dbReference>
<comment type="similarity">
    <text evidence="2">Belongs to the ABC transporter superfamily. ABCC family. Conjugate transporter (TC 3.A.1.208) subfamily.</text>
</comment>
<dbReference type="GeneID" id="102804342"/>
<sequence length="315" mass="35287">MTAKSWLSMHIHTLSLIYLGIFTAYAYSNHSQFTAVEIVIILVTFWSTVGSYTEFLYTVATLEREHSSVDKCLEFAGTNVRENIIAVHTEKKLGSQLLFTDINFERGGSKLLSNVNFCISEGEKIGILGLSDKSKDALVDILMKITNPTKGTVSIDGVDMSKLHSQSVRRAITHIPTKTALFSTTLRNNLDPSHNYSNTEIWKVLNQVGLKSRIESTPNQLNCDVYRDLKLQAGELSLVSFIRGILKKSPIVIIEDLPLLGEDSARERQLLLQMINKKFCTATKLILTNKPNADLLIDCQRILQVRDGTFHELGK</sequence>
<reference evidence="8" key="1">
    <citation type="submission" date="2025-08" db="UniProtKB">
        <authorList>
            <consortium name="RefSeq"/>
        </authorList>
    </citation>
    <scope>IDENTIFICATION</scope>
    <source>
        <tissue evidence="8">Testes</tissue>
    </source>
</reference>
<protein>
    <submittedName>
        <fullName evidence="8">Cystic fibrosis transmembrane conductance regulator-like</fullName>
    </submittedName>
</protein>
<dbReference type="Pfam" id="PF00005">
    <property type="entry name" value="ABC_tran"/>
    <property type="match status" value="1"/>
</dbReference>
<dbReference type="PANTHER" id="PTHR24223">
    <property type="entry name" value="ATP-BINDING CASSETTE SUB-FAMILY C"/>
    <property type="match status" value="1"/>
</dbReference>
<dbReference type="SUPFAM" id="SSF52540">
    <property type="entry name" value="P-loop containing nucleoside triphosphate hydrolases"/>
    <property type="match status" value="1"/>
</dbReference>
<keyword evidence="4" id="KW-0067">ATP-binding</keyword>
<evidence type="ECO:0000256" key="3">
    <source>
        <dbReference type="ARBA" id="ARBA00022741"/>
    </source>
</evidence>
<evidence type="ECO:0000313" key="8">
    <source>
        <dbReference type="RefSeq" id="XP_006819851.1"/>
    </source>
</evidence>
<proteinExistence type="inferred from homology"/>
<feature type="transmembrane region" description="Helical" evidence="5">
    <location>
        <begin position="7"/>
        <end position="27"/>
    </location>
</feature>
<feature type="transmembrane region" description="Helical" evidence="5">
    <location>
        <begin position="33"/>
        <end position="57"/>
    </location>
</feature>
<organism evidence="7 8">
    <name type="scientific">Saccoglossus kowalevskii</name>
    <name type="common">Acorn worm</name>
    <dbReference type="NCBI Taxonomy" id="10224"/>
    <lineage>
        <taxon>Eukaryota</taxon>
        <taxon>Metazoa</taxon>
        <taxon>Hemichordata</taxon>
        <taxon>Enteropneusta</taxon>
        <taxon>Harrimaniidae</taxon>
        <taxon>Saccoglossus</taxon>
    </lineage>
</organism>
<keyword evidence="7" id="KW-1185">Reference proteome</keyword>
<keyword evidence="5" id="KW-0472">Membrane</keyword>
<dbReference type="RefSeq" id="XP_006819851.1">
    <property type="nucleotide sequence ID" value="XM_006819788.1"/>
</dbReference>
<feature type="domain" description="ABC transporter" evidence="6">
    <location>
        <begin position="97"/>
        <end position="315"/>
    </location>
</feature>
<evidence type="ECO:0000313" key="7">
    <source>
        <dbReference type="Proteomes" id="UP000694865"/>
    </source>
</evidence>
<dbReference type="Gene3D" id="3.40.50.300">
    <property type="entry name" value="P-loop containing nucleotide triphosphate hydrolases"/>
    <property type="match status" value="1"/>
</dbReference>
<evidence type="ECO:0000259" key="6">
    <source>
        <dbReference type="PROSITE" id="PS50893"/>
    </source>
</evidence>
<dbReference type="PROSITE" id="PS50893">
    <property type="entry name" value="ABC_TRANSPORTER_2"/>
    <property type="match status" value="1"/>
</dbReference>
<accession>A0ABM0MIL0</accession>